<dbReference type="InterPro" id="IPR014562">
    <property type="entry name" value="UCP030959_TPR_rpt-cont"/>
</dbReference>
<keyword evidence="5 6" id="KW-0472">Membrane</keyword>
<name>A0A517Z8I7_9PLAN</name>
<dbReference type="AlphaFoldDB" id="A0A517Z8I7"/>
<evidence type="ECO:0000313" key="9">
    <source>
        <dbReference type="Proteomes" id="UP000320496"/>
    </source>
</evidence>
<dbReference type="Pfam" id="PF13396">
    <property type="entry name" value="PLDc_N"/>
    <property type="match status" value="1"/>
</dbReference>
<feature type="domain" description="Cardiolipin synthase N-terminal" evidence="7">
    <location>
        <begin position="50"/>
        <end position="88"/>
    </location>
</feature>
<evidence type="ECO:0000256" key="3">
    <source>
        <dbReference type="ARBA" id="ARBA00022692"/>
    </source>
</evidence>
<keyword evidence="9" id="KW-1185">Reference proteome</keyword>
<accession>A0A517Z8I7</accession>
<dbReference type="EMBL" id="CP036275">
    <property type="protein sequence ID" value="QDU38783.1"/>
    <property type="molecule type" value="Genomic_DNA"/>
</dbReference>
<dbReference type="SUPFAM" id="SSF48452">
    <property type="entry name" value="TPR-like"/>
    <property type="match status" value="1"/>
</dbReference>
<feature type="transmembrane region" description="Helical" evidence="6">
    <location>
        <begin position="38"/>
        <end position="60"/>
    </location>
</feature>
<dbReference type="GO" id="GO:0042802">
    <property type="term" value="F:identical protein binding"/>
    <property type="evidence" value="ECO:0007669"/>
    <property type="project" value="InterPro"/>
</dbReference>
<organism evidence="8 9">
    <name type="scientific">Maioricimonas rarisocia</name>
    <dbReference type="NCBI Taxonomy" id="2528026"/>
    <lineage>
        <taxon>Bacteria</taxon>
        <taxon>Pseudomonadati</taxon>
        <taxon>Planctomycetota</taxon>
        <taxon>Planctomycetia</taxon>
        <taxon>Planctomycetales</taxon>
        <taxon>Planctomycetaceae</taxon>
        <taxon>Maioricimonas</taxon>
    </lineage>
</organism>
<dbReference type="OrthoDB" id="213996at2"/>
<sequence>MWPIAQAGDAAPPEALPPTYDAGAEMQYYASDLGWWGFWMYGWGSWVYWALLIWMLVYCIRNDPERYIWLWVILIFQPLGAIIYFFARWLPSTRMEPPSFLRQWTRGSEIRRLKIAASQIGNPHQYIELAEALQETGHTEEAGAAYRAALEKDGSNVQALWGAAGVDFKDENFAAAREKLEKVLAQDPSYKFGDVSLLYGKTLYRLGEREAARQQLEKHTKRWRHPEGVFLLATMCADAGEMKQARDHLNGLIMDIEASPRAIARKQMFWKARAKKLLRRLPAA</sequence>
<dbReference type="InterPro" id="IPR011990">
    <property type="entry name" value="TPR-like_helical_dom_sf"/>
</dbReference>
<evidence type="ECO:0000259" key="7">
    <source>
        <dbReference type="Pfam" id="PF13396"/>
    </source>
</evidence>
<evidence type="ECO:0000256" key="6">
    <source>
        <dbReference type="SAM" id="Phobius"/>
    </source>
</evidence>
<evidence type="ECO:0000256" key="5">
    <source>
        <dbReference type="ARBA" id="ARBA00023136"/>
    </source>
</evidence>
<keyword evidence="3 6" id="KW-0812">Transmembrane</keyword>
<comment type="subcellular location">
    <subcellularLocation>
        <location evidence="1">Cell membrane</location>
        <topology evidence="1">Multi-pass membrane protein</topology>
    </subcellularLocation>
</comment>
<dbReference type="Proteomes" id="UP000320496">
    <property type="component" value="Chromosome"/>
</dbReference>
<gene>
    <name evidence="8" type="ORF">Mal4_31130</name>
</gene>
<dbReference type="GO" id="GO:0005886">
    <property type="term" value="C:plasma membrane"/>
    <property type="evidence" value="ECO:0007669"/>
    <property type="project" value="UniProtKB-SubCell"/>
</dbReference>
<proteinExistence type="predicted"/>
<dbReference type="InterPro" id="IPR027379">
    <property type="entry name" value="CLS_N"/>
</dbReference>
<evidence type="ECO:0000256" key="4">
    <source>
        <dbReference type="ARBA" id="ARBA00022989"/>
    </source>
</evidence>
<dbReference type="KEGG" id="mri:Mal4_31130"/>
<reference evidence="8 9" key="1">
    <citation type="submission" date="2019-02" db="EMBL/GenBank/DDBJ databases">
        <title>Deep-cultivation of Planctomycetes and their phenomic and genomic characterization uncovers novel biology.</title>
        <authorList>
            <person name="Wiegand S."/>
            <person name="Jogler M."/>
            <person name="Boedeker C."/>
            <person name="Pinto D."/>
            <person name="Vollmers J."/>
            <person name="Rivas-Marin E."/>
            <person name="Kohn T."/>
            <person name="Peeters S.H."/>
            <person name="Heuer A."/>
            <person name="Rast P."/>
            <person name="Oberbeckmann S."/>
            <person name="Bunk B."/>
            <person name="Jeske O."/>
            <person name="Meyerdierks A."/>
            <person name="Storesund J.E."/>
            <person name="Kallscheuer N."/>
            <person name="Luecker S."/>
            <person name="Lage O.M."/>
            <person name="Pohl T."/>
            <person name="Merkel B.J."/>
            <person name="Hornburger P."/>
            <person name="Mueller R.-W."/>
            <person name="Bruemmer F."/>
            <person name="Labrenz M."/>
            <person name="Spormann A.M."/>
            <person name="Op den Camp H."/>
            <person name="Overmann J."/>
            <person name="Amann R."/>
            <person name="Jetten M.S.M."/>
            <person name="Mascher T."/>
            <person name="Medema M.H."/>
            <person name="Devos D.P."/>
            <person name="Kaster A.-K."/>
            <person name="Ovreas L."/>
            <person name="Rohde M."/>
            <person name="Galperin M.Y."/>
            <person name="Jogler C."/>
        </authorList>
    </citation>
    <scope>NUCLEOTIDE SEQUENCE [LARGE SCALE GENOMIC DNA]</scope>
    <source>
        <strain evidence="8 9">Mal4</strain>
    </source>
</reference>
<evidence type="ECO:0000313" key="8">
    <source>
        <dbReference type="EMBL" id="QDU38783.1"/>
    </source>
</evidence>
<keyword evidence="2" id="KW-1003">Cell membrane</keyword>
<dbReference type="RefSeq" id="WP_145370033.1">
    <property type="nucleotide sequence ID" value="NZ_CP036275.1"/>
</dbReference>
<protein>
    <submittedName>
        <fullName evidence="8">Tetratricopeptide repeat protein</fullName>
    </submittedName>
</protein>
<dbReference type="InterPro" id="IPR011717">
    <property type="entry name" value="TPR-4"/>
</dbReference>
<dbReference type="Pfam" id="PF07721">
    <property type="entry name" value="TPR_4"/>
    <property type="match status" value="1"/>
</dbReference>
<evidence type="ECO:0000256" key="2">
    <source>
        <dbReference type="ARBA" id="ARBA00022475"/>
    </source>
</evidence>
<dbReference type="Gene3D" id="1.25.40.10">
    <property type="entry name" value="Tetratricopeptide repeat domain"/>
    <property type="match status" value="1"/>
</dbReference>
<evidence type="ECO:0000256" key="1">
    <source>
        <dbReference type="ARBA" id="ARBA00004651"/>
    </source>
</evidence>
<keyword evidence="4 6" id="KW-1133">Transmembrane helix</keyword>
<dbReference type="Pfam" id="PF14559">
    <property type="entry name" value="TPR_19"/>
    <property type="match status" value="1"/>
</dbReference>
<feature type="transmembrane region" description="Helical" evidence="6">
    <location>
        <begin position="67"/>
        <end position="87"/>
    </location>
</feature>
<dbReference type="PIRSF" id="PIRSF030959">
    <property type="entry name" value="UCP030959"/>
    <property type="match status" value="1"/>
</dbReference>